<evidence type="ECO:0000313" key="1">
    <source>
        <dbReference type="EMBL" id="CAH2351850.1"/>
    </source>
</evidence>
<comment type="caution">
    <text evidence="1">The sequence shown here is derived from an EMBL/GenBank/DDBJ whole genome shotgun (WGS) entry which is preliminary data.</text>
</comment>
<dbReference type="OrthoDB" id="4084221at2759"/>
<dbReference type="Proteomes" id="UP000837801">
    <property type="component" value="Unassembled WGS sequence"/>
</dbReference>
<gene>
    <name evidence="1" type="ORF">CLIB1423_04S07360</name>
</gene>
<dbReference type="EMBL" id="CAKXYY010000004">
    <property type="protein sequence ID" value="CAH2351850.1"/>
    <property type="molecule type" value="Genomic_DNA"/>
</dbReference>
<keyword evidence="2" id="KW-1185">Reference proteome</keyword>
<name>A0A9P0QM93_9ASCO</name>
<sequence>MAIHSDYLKSTIHEAIGQYNRVSKSKTLKHLVPSNESRLFELINGDKKIQAELQDILSKKDHYVNKLNKLLDSLIQKHGVRVIESKDVSLVKDNVPLPNNDATSLDSKFICTRYHARQYITNVLPQSSKQEIKKTIERHFEFQKYYEDKRKELIGNPSYNDEQLQTRLDEMDYEVFKQQETYEQESLSILKSFNIPFFSIAKGWDYPELDEDKKFILEVIAEHFGK</sequence>
<organism evidence="1 2">
    <name type="scientific">[Candida] railenensis</name>
    <dbReference type="NCBI Taxonomy" id="45579"/>
    <lineage>
        <taxon>Eukaryota</taxon>
        <taxon>Fungi</taxon>
        <taxon>Dikarya</taxon>
        <taxon>Ascomycota</taxon>
        <taxon>Saccharomycotina</taxon>
        <taxon>Pichiomycetes</taxon>
        <taxon>Debaryomycetaceae</taxon>
        <taxon>Kurtzmaniella</taxon>
    </lineage>
</organism>
<dbReference type="AlphaFoldDB" id="A0A9P0QM93"/>
<proteinExistence type="predicted"/>
<evidence type="ECO:0000313" key="2">
    <source>
        <dbReference type="Proteomes" id="UP000837801"/>
    </source>
</evidence>
<protein>
    <submittedName>
        <fullName evidence="1">Uncharacterized protein</fullName>
    </submittedName>
</protein>
<accession>A0A9P0QM93</accession>
<reference evidence="1" key="1">
    <citation type="submission" date="2022-03" db="EMBL/GenBank/DDBJ databases">
        <authorList>
            <person name="Legras J.-L."/>
            <person name="Devillers H."/>
            <person name="Grondin C."/>
        </authorList>
    </citation>
    <scope>NUCLEOTIDE SEQUENCE</scope>
    <source>
        <strain evidence="1">CLIB 1423</strain>
    </source>
</reference>